<proteinExistence type="predicted"/>
<evidence type="ECO:0000313" key="4">
    <source>
        <dbReference type="Proteomes" id="UP000813463"/>
    </source>
</evidence>
<feature type="region of interest" description="Disordered" evidence="3">
    <location>
        <begin position="245"/>
        <end position="265"/>
    </location>
</feature>
<dbReference type="AlphaFoldDB" id="A0A9R0JVA0"/>
<reference evidence="5" key="2">
    <citation type="submission" date="2025-08" db="UniProtKB">
        <authorList>
            <consortium name="RefSeq"/>
        </authorList>
    </citation>
    <scope>IDENTIFICATION</scope>
    <source>
        <tissue evidence="5">Leaf</tissue>
    </source>
</reference>
<dbReference type="GO" id="GO:0003924">
    <property type="term" value="F:GTPase activity"/>
    <property type="evidence" value="ECO:0000318"/>
    <property type="project" value="GO_Central"/>
</dbReference>
<evidence type="ECO:0000256" key="2">
    <source>
        <dbReference type="ARBA" id="ARBA00023134"/>
    </source>
</evidence>
<dbReference type="GO" id="GO:0006886">
    <property type="term" value="P:intracellular protein transport"/>
    <property type="evidence" value="ECO:0000318"/>
    <property type="project" value="GO_Central"/>
</dbReference>
<dbReference type="RefSeq" id="XP_021848410.1">
    <property type="nucleotide sequence ID" value="XM_021992718.2"/>
</dbReference>
<evidence type="ECO:0000256" key="1">
    <source>
        <dbReference type="ARBA" id="ARBA00022741"/>
    </source>
</evidence>
<dbReference type="PROSITE" id="PS51419">
    <property type="entry name" value="RAB"/>
    <property type="match status" value="1"/>
</dbReference>
<dbReference type="KEGG" id="soe:110788076"/>
<gene>
    <name evidence="5" type="primary">LOC110788076</name>
</gene>
<dbReference type="InterPro" id="IPR027417">
    <property type="entry name" value="P-loop_NTPase"/>
</dbReference>
<keyword evidence="2" id="KW-0342">GTP-binding</keyword>
<name>A0A9R0JVA0_SPIOL</name>
<reference evidence="4" key="1">
    <citation type="journal article" date="2021" name="Nat. Commun.">
        <title>Genomic analyses provide insights into spinach domestication and the genetic basis of agronomic traits.</title>
        <authorList>
            <person name="Cai X."/>
            <person name="Sun X."/>
            <person name="Xu C."/>
            <person name="Sun H."/>
            <person name="Wang X."/>
            <person name="Ge C."/>
            <person name="Zhang Z."/>
            <person name="Wang Q."/>
            <person name="Fei Z."/>
            <person name="Jiao C."/>
            <person name="Wang Q."/>
        </authorList>
    </citation>
    <scope>NUCLEOTIDE SEQUENCE [LARGE SCALE GENOMIC DNA]</scope>
    <source>
        <strain evidence="4">cv. Varoflay</strain>
    </source>
</reference>
<feature type="region of interest" description="Disordered" evidence="3">
    <location>
        <begin position="277"/>
        <end position="303"/>
    </location>
</feature>
<organism evidence="4 5">
    <name type="scientific">Spinacia oleracea</name>
    <name type="common">Spinach</name>
    <dbReference type="NCBI Taxonomy" id="3562"/>
    <lineage>
        <taxon>Eukaryota</taxon>
        <taxon>Viridiplantae</taxon>
        <taxon>Streptophyta</taxon>
        <taxon>Embryophyta</taxon>
        <taxon>Tracheophyta</taxon>
        <taxon>Spermatophyta</taxon>
        <taxon>Magnoliopsida</taxon>
        <taxon>eudicotyledons</taxon>
        <taxon>Gunneridae</taxon>
        <taxon>Pentapetalae</taxon>
        <taxon>Caryophyllales</taxon>
        <taxon>Chenopodiaceae</taxon>
        <taxon>Chenopodioideae</taxon>
        <taxon>Anserineae</taxon>
        <taxon>Spinacia</taxon>
    </lineage>
</organism>
<keyword evidence="4" id="KW-1185">Reference proteome</keyword>
<dbReference type="Proteomes" id="UP000813463">
    <property type="component" value="Chromosome 6"/>
</dbReference>
<dbReference type="GO" id="GO:0005525">
    <property type="term" value="F:GTP binding"/>
    <property type="evidence" value="ECO:0007669"/>
    <property type="project" value="UniProtKB-KW"/>
</dbReference>
<dbReference type="GO" id="GO:0012505">
    <property type="term" value="C:endomembrane system"/>
    <property type="evidence" value="ECO:0000318"/>
    <property type="project" value="GO_Central"/>
</dbReference>
<dbReference type="PRINTS" id="PR00449">
    <property type="entry name" value="RASTRNSFRMNG"/>
</dbReference>
<dbReference type="GeneID" id="110788076"/>
<accession>A0A9R0JVA0</accession>
<evidence type="ECO:0000313" key="5">
    <source>
        <dbReference type="RefSeq" id="XP_021848410.1"/>
    </source>
</evidence>
<dbReference type="Pfam" id="PF08477">
    <property type="entry name" value="Roc"/>
    <property type="match status" value="1"/>
</dbReference>
<protein>
    <submittedName>
        <fullName evidence="5">Small GTPase LIP1</fullName>
    </submittedName>
</protein>
<dbReference type="PROSITE" id="PS00675">
    <property type="entry name" value="SIGMA54_INTERACT_1"/>
    <property type="match status" value="1"/>
</dbReference>
<feature type="compositionally biased region" description="Pro residues" evidence="3">
    <location>
        <begin position="283"/>
        <end position="297"/>
    </location>
</feature>
<dbReference type="SMART" id="SM00175">
    <property type="entry name" value="RAB"/>
    <property type="match status" value="1"/>
</dbReference>
<evidence type="ECO:0000256" key="3">
    <source>
        <dbReference type="SAM" id="MobiDB-lite"/>
    </source>
</evidence>
<dbReference type="OrthoDB" id="5914890at2759"/>
<keyword evidence="1" id="KW-0547">Nucleotide-binding</keyword>
<dbReference type="SUPFAM" id="SSF52540">
    <property type="entry name" value="P-loop containing nucleoside triphosphate hydrolases"/>
    <property type="match status" value="1"/>
</dbReference>
<sequence>MFWRERERETRDNNGGPPIGTVRVLVVGDSGVGKTSLVHLILNGSALARPPQTVGCAVSVKHVNYRSSASSSNGLEGDVNRNFFVELWDVCGHERYKDCRSLFYSQVNGIIFVHDLSQKRTKSSLQKWAAEIAANATFSAPLASGGSYGPPVPYIVISNKADITAKENERGSSGNLVDVARQWVEKQGLLSSSEDLPLTASFPGNSSLIAAAKEGRFDKEALIKFFHLLIRRRYFADELPAPSPWGLTSQRASQHSTEISSDDDLLHPSARLSSNLYNHNVHPPLPAQHNLPPPPTLYPQQPVSNSENYSFPRIYQNISSEFNYSKSKRADIDV</sequence>
<dbReference type="PANTHER" id="PTHR24073">
    <property type="entry name" value="DRAB5-RELATED"/>
    <property type="match status" value="1"/>
</dbReference>
<dbReference type="Gene3D" id="3.40.50.300">
    <property type="entry name" value="P-loop containing nucleotide triphosphate hydrolases"/>
    <property type="match status" value="1"/>
</dbReference>
<dbReference type="InterPro" id="IPR025662">
    <property type="entry name" value="Sigma_54_int_dom_ATP-bd_1"/>
</dbReference>
<feature type="compositionally biased region" description="Polar residues" evidence="3">
    <location>
        <begin position="246"/>
        <end position="259"/>
    </location>
</feature>